<sequence>MRNTDSDYCECRPLGFLLGLPFAFIALILSVLGTIVWLLGSIFSCLCPCCICCASLANLAVTLVKLPIRVLRWFIDQIPC</sequence>
<comment type="caution">
    <text evidence="1">The sequence shown here is derived from an EMBL/GenBank/DDBJ whole genome shotgun (WGS) entry which is preliminary data.</text>
</comment>
<gene>
    <name evidence="1" type="ORF">L6164_022384</name>
</gene>
<accession>A0ACB9MF05</accession>
<evidence type="ECO:0000313" key="1">
    <source>
        <dbReference type="EMBL" id="KAI4322717.1"/>
    </source>
</evidence>
<organism evidence="1 2">
    <name type="scientific">Bauhinia variegata</name>
    <name type="common">Purple orchid tree</name>
    <name type="synonym">Phanera variegata</name>
    <dbReference type="NCBI Taxonomy" id="167791"/>
    <lineage>
        <taxon>Eukaryota</taxon>
        <taxon>Viridiplantae</taxon>
        <taxon>Streptophyta</taxon>
        <taxon>Embryophyta</taxon>
        <taxon>Tracheophyta</taxon>
        <taxon>Spermatophyta</taxon>
        <taxon>Magnoliopsida</taxon>
        <taxon>eudicotyledons</taxon>
        <taxon>Gunneridae</taxon>
        <taxon>Pentapetalae</taxon>
        <taxon>rosids</taxon>
        <taxon>fabids</taxon>
        <taxon>Fabales</taxon>
        <taxon>Fabaceae</taxon>
        <taxon>Cercidoideae</taxon>
        <taxon>Cercideae</taxon>
        <taxon>Bauhiniinae</taxon>
        <taxon>Bauhinia</taxon>
    </lineage>
</organism>
<reference evidence="1 2" key="1">
    <citation type="journal article" date="2022" name="DNA Res.">
        <title>Chromosomal-level genome assembly of the orchid tree Bauhinia variegata (Leguminosae; Cercidoideae) supports the allotetraploid origin hypothesis of Bauhinia.</title>
        <authorList>
            <person name="Zhong Y."/>
            <person name="Chen Y."/>
            <person name="Zheng D."/>
            <person name="Pang J."/>
            <person name="Liu Y."/>
            <person name="Luo S."/>
            <person name="Meng S."/>
            <person name="Qian L."/>
            <person name="Wei D."/>
            <person name="Dai S."/>
            <person name="Zhou R."/>
        </authorList>
    </citation>
    <scope>NUCLEOTIDE SEQUENCE [LARGE SCALE GENOMIC DNA]</scope>
    <source>
        <strain evidence="1">BV-YZ2020</strain>
    </source>
</reference>
<keyword evidence="2" id="KW-1185">Reference proteome</keyword>
<dbReference type="EMBL" id="CM039434">
    <property type="protein sequence ID" value="KAI4322717.1"/>
    <property type="molecule type" value="Genomic_DNA"/>
</dbReference>
<protein>
    <submittedName>
        <fullName evidence="1">Uncharacterized protein</fullName>
    </submittedName>
</protein>
<proteinExistence type="predicted"/>
<name>A0ACB9MF05_BAUVA</name>
<evidence type="ECO:0000313" key="2">
    <source>
        <dbReference type="Proteomes" id="UP000828941"/>
    </source>
</evidence>
<dbReference type="Proteomes" id="UP000828941">
    <property type="component" value="Chromosome 9"/>
</dbReference>